<dbReference type="GO" id="GO:0034220">
    <property type="term" value="P:monoatomic ion transmembrane transport"/>
    <property type="evidence" value="ECO:0007669"/>
    <property type="project" value="UniProtKB-KW"/>
</dbReference>
<dbReference type="InterPro" id="IPR050721">
    <property type="entry name" value="Trk_Ktr_HKT_K-transport"/>
</dbReference>
<dbReference type="OrthoDB" id="9785285at2"/>
<dbReference type="GO" id="GO:0005886">
    <property type="term" value="C:plasma membrane"/>
    <property type="evidence" value="ECO:0007669"/>
    <property type="project" value="UniProtKB-SubCell"/>
</dbReference>
<dbReference type="PANTHER" id="PTHR43833:SF9">
    <property type="entry name" value="POTASSIUM CHANNEL PROTEIN YUGO-RELATED"/>
    <property type="match status" value="1"/>
</dbReference>
<organism evidence="4 5">
    <name type="scientific">Pontibacillus marinus BH030004 = DSM 16465</name>
    <dbReference type="NCBI Taxonomy" id="1385511"/>
    <lineage>
        <taxon>Bacteria</taxon>
        <taxon>Bacillati</taxon>
        <taxon>Bacillota</taxon>
        <taxon>Bacilli</taxon>
        <taxon>Bacillales</taxon>
        <taxon>Bacillaceae</taxon>
        <taxon>Pontibacillus</taxon>
    </lineage>
</organism>
<proteinExistence type="predicted"/>
<evidence type="ECO:0000313" key="5">
    <source>
        <dbReference type="Proteomes" id="UP000030403"/>
    </source>
</evidence>
<dbReference type="PANTHER" id="PTHR43833">
    <property type="entry name" value="POTASSIUM CHANNEL PROTEIN 2-RELATED-RELATED"/>
    <property type="match status" value="1"/>
</dbReference>
<dbReference type="GO" id="GO:0006813">
    <property type="term" value="P:potassium ion transport"/>
    <property type="evidence" value="ECO:0007669"/>
    <property type="project" value="InterPro"/>
</dbReference>
<comment type="caution">
    <text evidence="4">The sequence shown here is derived from an EMBL/GenBank/DDBJ whole genome shotgun (WGS) entry which is preliminary data.</text>
</comment>
<dbReference type="Gene3D" id="3.40.50.720">
    <property type="entry name" value="NAD(P)-binding Rossmann-like Domain"/>
    <property type="match status" value="1"/>
</dbReference>
<comment type="subcellular location">
    <subcellularLocation>
        <location evidence="1">Cell membrane</location>
        <topology evidence="1">Multi-pass membrane protein</topology>
    </subcellularLocation>
</comment>
<dbReference type="Pfam" id="PF07885">
    <property type="entry name" value="Ion_trans_2"/>
    <property type="match status" value="1"/>
</dbReference>
<dbReference type="Gene3D" id="1.10.287.70">
    <property type="match status" value="1"/>
</dbReference>
<name>A0A0A5G528_9BACI</name>
<dbReference type="EMBL" id="AVPF01000032">
    <property type="protein sequence ID" value="KGX86258.1"/>
    <property type="molecule type" value="Genomic_DNA"/>
</dbReference>
<dbReference type="STRING" id="1385511.GCA_000425225_03476"/>
<sequence length="334" mass="38062">MSLNQLIQWYFRTPIVLRLLATVAFCMIFFGSIVHWIEPDVFPTVFDGVWWAVITGSTVGYGDFVPLTFWGKVIGIFLILAGGGVVTFYMATVSASTVKYEQDLSRGKLEYKGKDHVIIIGWNERTKQLNQMIESYAKNEHVVLIDNSLKEIEYKDHDFHYVRGDATEDETLNKAHIKDARCVIITSDPSKKERQADQTSILATVAAKGLNPNTFIICEILTKEQIPNAKRAGADTVVRSNDFMSTLFFHELYRKAHIKPFDTLVKQLSNQQYKQITVPEKLVGKTFQNCSFEFMKQEELLLGMEQDGELQINPPAQTILKEDAHLIMLSTLRK</sequence>
<keyword evidence="2" id="KW-0812">Transmembrane</keyword>
<dbReference type="Pfam" id="PF02254">
    <property type="entry name" value="TrkA_N"/>
    <property type="match status" value="1"/>
</dbReference>
<dbReference type="eggNOG" id="COG1226">
    <property type="taxonomic scope" value="Bacteria"/>
</dbReference>
<accession>A0A0A5G528</accession>
<gene>
    <name evidence="4" type="ORF">N783_12295</name>
</gene>
<feature type="transmembrane region" description="Helical" evidence="2">
    <location>
        <begin position="73"/>
        <end position="91"/>
    </location>
</feature>
<dbReference type="RefSeq" id="WP_027447068.1">
    <property type="nucleotide sequence ID" value="NZ_AULJ01000046.1"/>
</dbReference>
<evidence type="ECO:0000313" key="4">
    <source>
        <dbReference type="EMBL" id="KGX86258.1"/>
    </source>
</evidence>
<dbReference type="SUPFAM" id="SSF51735">
    <property type="entry name" value="NAD(P)-binding Rossmann-fold domains"/>
    <property type="match status" value="1"/>
</dbReference>
<evidence type="ECO:0000256" key="1">
    <source>
        <dbReference type="ARBA" id="ARBA00004651"/>
    </source>
</evidence>
<feature type="transmembrane region" description="Helical" evidence="2">
    <location>
        <begin position="49"/>
        <end position="66"/>
    </location>
</feature>
<keyword evidence="2" id="KW-1133">Transmembrane helix</keyword>
<dbReference type="InterPro" id="IPR013099">
    <property type="entry name" value="K_chnl_dom"/>
</dbReference>
<keyword evidence="4" id="KW-0406">Ion transport</keyword>
<evidence type="ECO:0000256" key="2">
    <source>
        <dbReference type="SAM" id="Phobius"/>
    </source>
</evidence>
<feature type="domain" description="RCK N-terminal" evidence="3">
    <location>
        <begin position="114"/>
        <end position="238"/>
    </location>
</feature>
<dbReference type="PROSITE" id="PS51201">
    <property type="entry name" value="RCK_N"/>
    <property type="match status" value="1"/>
</dbReference>
<dbReference type="Proteomes" id="UP000030403">
    <property type="component" value="Unassembled WGS sequence"/>
</dbReference>
<keyword evidence="5" id="KW-1185">Reference proteome</keyword>
<dbReference type="InterPro" id="IPR003148">
    <property type="entry name" value="RCK_N"/>
</dbReference>
<dbReference type="SUPFAM" id="SSF81324">
    <property type="entry name" value="Voltage-gated potassium channels"/>
    <property type="match status" value="1"/>
</dbReference>
<keyword evidence="4" id="KW-0407">Ion channel</keyword>
<protein>
    <submittedName>
        <fullName evidence="4">Potassium channel protein</fullName>
    </submittedName>
</protein>
<evidence type="ECO:0000259" key="3">
    <source>
        <dbReference type="PROSITE" id="PS51201"/>
    </source>
</evidence>
<feature type="transmembrane region" description="Helical" evidence="2">
    <location>
        <begin position="15"/>
        <end position="37"/>
    </location>
</feature>
<reference evidence="4 5" key="1">
    <citation type="submission" date="2013-08" db="EMBL/GenBank/DDBJ databases">
        <authorList>
            <person name="Huang J."/>
            <person name="Wang G."/>
        </authorList>
    </citation>
    <scope>NUCLEOTIDE SEQUENCE [LARGE SCALE GENOMIC DNA]</scope>
    <source>
        <strain evidence="4 5">BH030004</strain>
    </source>
</reference>
<keyword evidence="4" id="KW-0813">Transport</keyword>
<keyword evidence="2" id="KW-0472">Membrane</keyword>
<dbReference type="InterPro" id="IPR036291">
    <property type="entry name" value="NAD(P)-bd_dom_sf"/>
</dbReference>
<dbReference type="AlphaFoldDB" id="A0A0A5G528"/>